<feature type="compositionally biased region" description="Polar residues" evidence="1">
    <location>
        <begin position="323"/>
        <end position="344"/>
    </location>
</feature>
<dbReference type="Gene3D" id="3.40.50.1010">
    <property type="entry name" value="5'-nuclease"/>
    <property type="match status" value="1"/>
</dbReference>
<evidence type="ECO:0000256" key="1">
    <source>
        <dbReference type="SAM" id="MobiDB-lite"/>
    </source>
</evidence>
<feature type="compositionally biased region" description="Basic and acidic residues" evidence="1">
    <location>
        <begin position="63"/>
        <end position="73"/>
    </location>
</feature>
<gene>
    <name evidence="3" type="ORF">FOMPIDRAFT_1062116</name>
</gene>
<feature type="region of interest" description="Disordered" evidence="1">
    <location>
        <begin position="319"/>
        <end position="382"/>
    </location>
</feature>
<sequence length="413" mass="44423">MANVKVTVLTPGLHSPAYRGSQGPTVASNKMAMSRALGAAFLNHQVQQLEKTVHDVGPGANNWRDRRTHNQHDGRRHRGPPAAPVRKRDGESAEVRGEDKERSRRENGKPEKDADIVIVDASVLVHAIHQVKKWCRDGREEIVIVPLEALNTLDLLKKGMSSLAQRARAASRILEAQVGTNSRIRVQRDDAFVVWDEVFDGQAPPTASPEWVRRTICCARWEVNHAANEVDGNAAASAGNAGPGKTSDATSKQPRVVLAVLSQALEAQSEAVFVPTNHLSASPVPLPAPQTNRHEPRSSGALVAMWAAKAGLQVLEVAPAPSGANSPGRNTSPGDGRRSPQTARRSNEEERAKRGGRRNSYLRSNGDPGSARPGAGTGLVERPPAVMAMMEAVAQPSRVVRVLARGEKLEPDT</sequence>
<evidence type="ECO:0000259" key="2">
    <source>
        <dbReference type="Pfam" id="PF13638"/>
    </source>
</evidence>
<keyword evidence="4" id="KW-1185">Reference proteome</keyword>
<name>S8FEC6_FOMSC</name>
<dbReference type="InParanoid" id="S8FEC6"/>
<feature type="region of interest" description="Disordered" evidence="1">
    <location>
        <begin position="1"/>
        <end position="25"/>
    </location>
</feature>
<reference evidence="3 4" key="1">
    <citation type="journal article" date="2012" name="Science">
        <title>The Paleozoic origin of enzymatic lignin decomposition reconstructed from 31 fungal genomes.</title>
        <authorList>
            <person name="Floudas D."/>
            <person name="Binder M."/>
            <person name="Riley R."/>
            <person name="Barry K."/>
            <person name="Blanchette R.A."/>
            <person name="Henrissat B."/>
            <person name="Martinez A.T."/>
            <person name="Otillar R."/>
            <person name="Spatafora J.W."/>
            <person name="Yadav J.S."/>
            <person name="Aerts A."/>
            <person name="Benoit I."/>
            <person name="Boyd A."/>
            <person name="Carlson A."/>
            <person name="Copeland A."/>
            <person name="Coutinho P.M."/>
            <person name="de Vries R.P."/>
            <person name="Ferreira P."/>
            <person name="Findley K."/>
            <person name="Foster B."/>
            <person name="Gaskell J."/>
            <person name="Glotzer D."/>
            <person name="Gorecki P."/>
            <person name="Heitman J."/>
            <person name="Hesse C."/>
            <person name="Hori C."/>
            <person name="Igarashi K."/>
            <person name="Jurgens J.A."/>
            <person name="Kallen N."/>
            <person name="Kersten P."/>
            <person name="Kohler A."/>
            <person name="Kuees U."/>
            <person name="Kumar T.K.A."/>
            <person name="Kuo A."/>
            <person name="LaButti K."/>
            <person name="Larrondo L.F."/>
            <person name="Lindquist E."/>
            <person name="Ling A."/>
            <person name="Lombard V."/>
            <person name="Lucas S."/>
            <person name="Lundell T."/>
            <person name="Martin R."/>
            <person name="McLaughlin D.J."/>
            <person name="Morgenstern I."/>
            <person name="Morin E."/>
            <person name="Murat C."/>
            <person name="Nagy L.G."/>
            <person name="Nolan M."/>
            <person name="Ohm R.A."/>
            <person name="Patyshakuliyeva A."/>
            <person name="Rokas A."/>
            <person name="Ruiz-Duenas F.J."/>
            <person name="Sabat G."/>
            <person name="Salamov A."/>
            <person name="Samejima M."/>
            <person name="Schmutz J."/>
            <person name="Slot J.C."/>
            <person name="St John F."/>
            <person name="Stenlid J."/>
            <person name="Sun H."/>
            <person name="Sun S."/>
            <person name="Syed K."/>
            <person name="Tsang A."/>
            <person name="Wiebenga A."/>
            <person name="Young D."/>
            <person name="Pisabarro A."/>
            <person name="Eastwood D.C."/>
            <person name="Martin F."/>
            <person name="Cullen D."/>
            <person name="Grigoriev I.V."/>
            <person name="Hibbett D.S."/>
        </authorList>
    </citation>
    <scope>NUCLEOTIDE SEQUENCE</scope>
    <source>
        <strain evidence="4">FP-58527</strain>
    </source>
</reference>
<dbReference type="OrthoDB" id="69928at2759"/>
<dbReference type="STRING" id="743788.S8FEC6"/>
<feature type="region of interest" description="Disordered" evidence="1">
    <location>
        <begin position="55"/>
        <end position="113"/>
    </location>
</feature>
<proteinExistence type="predicted"/>
<feature type="domain" description="PIN" evidence="2">
    <location>
        <begin position="118"/>
        <end position="191"/>
    </location>
</feature>
<evidence type="ECO:0000313" key="3">
    <source>
        <dbReference type="EMBL" id="EPS96759.1"/>
    </source>
</evidence>
<evidence type="ECO:0000313" key="4">
    <source>
        <dbReference type="Proteomes" id="UP000015241"/>
    </source>
</evidence>
<dbReference type="Pfam" id="PF13638">
    <property type="entry name" value="PIN_4"/>
    <property type="match status" value="1"/>
</dbReference>
<accession>S8FEC6</accession>
<organism evidence="3 4">
    <name type="scientific">Fomitopsis schrenkii</name>
    <name type="common">Brown rot fungus</name>
    <dbReference type="NCBI Taxonomy" id="2126942"/>
    <lineage>
        <taxon>Eukaryota</taxon>
        <taxon>Fungi</taxon>
        <taxon>Dikarya</taxon>
        <taxon>Basidiomycota</taxon>
        <taxon>Agaricomycotina</taxon>
        <taxon>Agaricomycetes</taxon>
        <taxon>Polyporales</taxon>
        <taxon>Fomitopsis</taxon>
    </lineage>
</organism>
<dbReference type="HOGENOM" id="CLU_036117_0_0_1"/>
<dbReference type="EMBL" id="KE504184">
    <property type="protein sequence ID" value="EPS96759.1"/>
    <property type="molecule type" value="Genomic_DNA"/>
</dbReference>
<dbReference type="InterPro" id="IPR002716">
    <property type="entry name" value="PIN_dom"/>
</dbReference>
<protein>
    <recommendedName>
        <fullName evidence="2">PIN domain-containing protein</fullName>
    </recommendedName>
</protein>
<dbReference type="Proteomes" id="UP000015241">
    <property type="component" value="Unassembled WGS sequence"/>
</dbReference>
<dbReference type="AlphaFoldDB" id="S8FEC6"/>
<feature type="compositionally biased region" description="Basic and acidic residues" evidence="1">
    <location>
        <begin position="86"/>
        <end position="113"/>
    </location>
</feature>
<dbReference type="eggNOG" id="ENOG502SC47">
    <property type="taxonomic scope" value="Eukaryota"/>
</dbReference>